<name>A0A3S3SYN0_9GAMM</name>
<protein>
    <submittedName>
        <fullName evidence="1">Uncharacterized protein</fullName>
    </submittedName>
</protein>
<keyword evidence="2" id="KW-1185">Reference proteome</keyword>
<evidence type="ECO:0000313" key="1">
    <source>
        <dbReference type="EMBL" id="RWX55096.1"/>
    </source>
</evidence>
<gene>
    <name evidence="1" type="ORF">EDI28_15325</name>
</gene>
<dbReference type="AlphaFoldDB" id="A0A3S3SYN0"/>
<proteinExistence type="predicted"/>
<reference evidence="1 2" key="1">
    <citation type="submission" date="2018-11" db="EMBL/GenBank/DDBJ databases">
        <title>Photobacterium sp. BEI247 sp. nov., a marine bacterium isolated from Yongle Blue Hole in the South China Sea.</title>
        <authorList>
            <person name="Wang X."/>
        </authorList>
    </citation>
    <scope>NUCLEOTIDE SEQUENCE [LARGE SCALE GENOMIC DNA]</scope>
    <source>
        <strain evidence="2">BEI247</strain>
    </source>
</reference>
<dbReference type="Proteomes" id="UP000287563">
    <property type="component" value="Unassembled WGS sequence"/>
</dbReference>
<accession>A0A3S3SYN0</accession>
<dbReference type="OrthoDB" id="7008540at2"/>
<comment type="caution">
    <text evidence="1">The sequence shown here is derived from an EMBL/GenBank/DDBJ whole genome shotgun (WGS) entry which is preliminary data.</text>
</comment>
<sequence length="132" mass="15280">MKIEVLEDPYYEGSISHETGPFKKWLKVKHPEVELVVPENKSKFDLHDYTLVMPLVNLATDMSLVNYLTLVLVYTNYCFKGSLKSDSNEVSINVRYENENTGEKKEFNFKGSETALKESIKKFDVNKFMENA</sequence>
<dbReference type="RefSeq" id="WP_128784721.1">
    <property type="nucleotide sequence ID" value="NZ_RJLM01000005.1"/>
</dbReference>
<evidence type="ECO:0000313" key="2">
    <source>
        <dbReference type="Proteomes" id="UP000287563"/>
    </source>
</evidence>
<dbReference type="EMBL" id="RJLM01000005">
    <property type="protein sequence ID" value="RWX55096.1"/>
    <property type="molecule type" value="Genomic_DNA"/>
</dbReference>
<organism evidence="1 2">
    <name type="scientific">Photobacterium chitinilyticum</name>
    <dbReference type="NCBI Taxonomy" id="2485123"/>
    <lineage>
        <taxon>Bacteria</taxon>
        <taxon>Pseudomonadati</taxon>
        <taxon>Pseudomonadota</taxon>
        <taxon>Gammaproteobacteria</taxon>
        <taxon>Vibrionales</taxon>
        <taxon>Vibrionaceae</taxon>
        <taxon>Photobacterium</taxon>
    </lineage>
</organism>